<feature type="region of interest" description="Disordered" evidence="1">
    <location>
        <begin position="1"/>
        <end position="28"/>
    </location>
</feature>
<feature type="compositionally biased region" description="Polar residues" evidence="1">
    <location>
        <begin position="313"/>
        <end position="326"/>
    </location>
</feature>
<feature type="region of interest" description="Disordered" evidence="1">
    <location>
        <begin position="647"/>
        <end position="668"/>
    </location>
</feature>
<dbReference type="AlphaFoldDB" id="A0A507QL20"/>
<evidence type="ECO:0000256" key="1">
    <source>
        <dbReference type="SAM" id="MobiDB-lite"/>
    </source>
</evidence>
<feature type="compositionally biased region" description="Basic residues" evidence="1">
    <location>
        <begin position="156"/>
        <end position="167"/>
    </location>
</feature>
<feature type="compositionally biased region" description="Polar residues" evidence="1">
    <location>
        <begin position="509"/>
        <end position="518"/>
    </location>
</feature>
<gene>
    <name evidence="2" type="ORF">MPDQ_004707</name>
</gene>
<feature type="region of interest" description="Disordered" evidence="1">
    <location>
        <begin position="484"/>
        <end position="541"/>
    </location>
</feature>
<feature type="compositionally biased region" description="Basic and acidic residues" evidence="1">
    <location>
        <begin position="55"/>
        <end position="67"/>
    </location>
</feature>
<feature type="compositionally biased region" description="Basic residues" evidence="1">
    <location>
        <begin position="12"/>
        <end position="26"/>
    </location>
</feature>
<name>A0A507QL20_MONPU</name>
<comment type="caution">
    <text evidence="2">The sequence shown here is derived from an EMBL/GenBank/DDBJ whole genome shotgun (WGS) entry which is preliminary data.</text>
</comment>
<dbReference type="EMBL" id="VIFY01000304">
    <property type="protein sequence ID" value="TQB67804.1"/>
    <property type="molecule type" value="Genomic_DNA"/>
</dbReference>
<proteinExistence type="predicted"/>
<feature type="region of interest" description="Disordered" evidence="1">
    <location>
        <begin position="156"/>
        <end position="188"/>
    </location>
</feature>
<sequence length="927" mass="101998">MIPAAPFNAKDRLRRAKSSRSIRKTRSSVLAPEVLDIESVRHQATAAAACAMLRSSERSSTDSRSSYDRLGGPGSVAVPQRRHPRGNRYVDDSSSIGHGPSSMHASRFCPSDAGFVEPQDHYQALSAALPPISEFQGLDGGGPSAPSSYRRLRKSKSMFSTRHRRSHVTSIASPDCNGNPTAAYNGQWSTPRSLRTLTRSKSFLRSGSRSTRVIRHAKSHDAAIELARSQFLQNSEEQQMQRRHSSLLPIKPRREHKPFRKTFRIVSEPGLDAIDAPTWLDPSRNGGLNTKARSLSHSIKNGIKRLLRLSKPAGSQTSTYGPSSPRLSWENGGSVGSTTYTGYGLGEQSSNDDSACHDRPPTIRSIRSSESICTSNSRVTSWTDSTAANTIATRRATDRLSIIQEHGNTTRQLSQLTPNNSPSCLSYPSVRSGASKPDISTDGQRLYSALMKRIGRESMERPDEGIVLGTVKEHHPIPQRANSVYSHRSRRTVRRVSSDESVDSPRSFATATGNTPSARHQLPKMPNIHREGSSSLTPQQRTSYCDKQSQGLSSHIMLSRKSRYSLAQQTDHFENSALRKESSDEFYVNGDNFNGEYAAARPNDHSQEPDSPSVYSRTTGANTPADENIGLDPDILEPEEEPGMATIFESTPYSSPRRTARSTSYTATHPSADWQQWVNSQMARIDQLGPARRDHYREDAQIQDNETDSIFSAIPINSATPSNGQDSGKGLSRQLSISSKISGRSNFSRPFNRSPSVRTIISPQKFPASAAIIPSSTSSSPSPIRSSAVGSAGQPFSIPPLSPMRTRLSNAPQLPESPTPKREAATTQRMWANEQYGRYPRRPPFAQDAKAVQFRSLRASRDNRRTTNENMKHEQKGGSGVAEGHNNAQDIHSTVSSKRMVEMFLNSRRRQMGSEVSEDGTTEAAFI</sequence>
<dbReference type="Proteomes" id="UP000319663">
    <property type="component" value="Unassembled WGS sequence"/>
</dbReference>
<feature type="region of interest" description="Disordered" evidence="1">
    <location>
        <begin position="589"/>
        <end position="631"/>
    </location>
</feature>
<feature type="compositionally biased region" description="Polar residues" evidence="1">
    <location>
        <begin position="168"/>
        <end position="188"/>
    </location>
</feature>
<evidence type="ECO:0000313" key="3">
    <source>
        <dbReference type="Proteomes" id="UP000319663"/>
    </source>
</evidence>
<feature type="region of interest" description="Disordered" evidence="1">
    <location>
        <begin position="859"/>
        <end position="888"/>
    </location>
</feature>
<feature type="region of interest" description="Disordered" evidence="1">
    <location>
        <begin position="340"/>
        <end position="359"/>
    </location>
</feature>
<dbReference type="OrthoDB" id="9975114at2759"/>
<feature type="region of interest" description="Disordered" evidence="1">
    <location>
        <begin position="741"/>
        <end position="760"/>
    </location>
</feature>
<feature type="compositionally biased region" description="Polar residues" evidence="1">
    <location>
        <begin position="609"/>
        <end position="622"/>
    </location>
</feature>
<reference evidence="2 3" key="1">
    <citation type="submission" date="2019-06" db="EMBL/GenBank/DDBJ databases">
        <title>Wine fermentation using esterase from Monascus purpureus.</title>
        <authorList>
            <person name="Geng C."/>
            <person name="Zhang Y."/>
        </authorList>
    </citation>
    <scope>NUCLEOTIDE SEQUENCE [LARGE SCALE GENOMIC DNA]</scope>
    <source>
        <strain evidence="2">HQ1</strain>
    </source>
</reference>
<protein>
    <submittedName>
        <fullName evidence="2">Uncharacterized protein</fullName>
    </submittedName>
</protein>
<dbReference type="STRING" id="5098.A0A507QL20"/>
<feature type="compositionally biased region" description="Low complexity" evidence="1">
    <location>
        <begin position="772"/>
        <end position="788"/>
    </location>
</feature>
<feature type="region of interest" description="Disordered" evidence="1">
    <location>
        <begin position="53"/>
        <end position="104"/>
    </location>
</feature>
<feature type="compositionally biased region" description="Basic and acidic residues" evidence="1">
    <location>
        <begin position="859"/>
        <end position="876"/>
    </location>
</feature>
<feature type="region of interest" description="Disordered" evidence="1">
    <location>
        <begin position="772"/>
        <end position="827"/>
    </location>
</feature>
<organism evidence="2 3">
    <name type="scientific">Monascus purpureus</name>
    <name type="common">Red mold</name>
    <name type="synonym">Monascus anka</name>
    <dbReference type="NCBI Taxonomy" id="5098"/>
    <lineage>
        <taxon>Eukaryota</taxon>
        <taxon>Fungi</taxon>
        <taxon>Dikarya</taxon>
        <taxon>Ascomycota</taxon>
        <taxon>Pezizomycotina</taxon>
        <taxon>Eurotiomycetes</taxon>
        <taxon>Eurotiomycetidae</taxon>
        <taxon>Eurotiales</taxon>
        <taxon>Aspergillaceae</taxon>
        <taxon>Monascus</taxon>
    </lineage>
</organism>
<evidence type="ECO:0000313" key="2">
    <source>
        <dbReference type="EMBL" id="TQB67804.1"/>
    </source>
</evidence>
<keyword evidence="3" id="KW-1185">Reference proteome</keyword>
<accession>A0A507QL20</accession>
<feature type="region of interest" description="Disordered" evidence="1">
    <location>
        <begin position="311"/>
        <end position="333"/>
    </location>
</feature>
<feature type="compositionally biased region" description="Low complexity" evidence="1">
    <location>
        <begin position="650"/>
        <end position="668"/>
    </location>
</feature>